<dbReference type="InterPro" id="IPR050679">
    <property type="entry name" value="Bact_HTH_transcr_reg"/>
</dbReference>
<protein>
    <submittedName>
        <fullName evidence="5">HTH-type transcriptional repressor YvoA</fullName>
    </submittedName>
</protein>
<dbReference type="EMBL" id="AP019377">
    <property type="protein sequence ID" value="BBH92228.1"/>
    <property type="molecule type" value="Genomic_DNA"/>
</dbReference>
<dbReference type="PANTHER" id="PTHR44846">
    <property type="entry name" value="MANNOSYL-D-GLYCERATE TRANSPORT/METABOLISM SYSTEM REPRESSOR MNGR-RELATED"/>
    <property type="match status" value="1"/>
</dbReference>
<dbReference type="Pfam" id="PF00392">
    <property type="entry name" value="GntR"/>
    <property type="match status" value="1"/>
</dbReference>
<dbReference type="SMART" id="SM00345">
    <property type="entry name" value="HTH_GNTR"/>
    <property type="match status" value="1"/>
</dbReference>
<organism evidence="5">
    <name type="scientific">Thermogemmatispora argillosa</name>
    <dbReference type="NCBI Taxonomy" id="2045280"/>
    <lineage>
        <taxon>Bacteria</taxon>
        <taxon>Bacillati</taxon>
        <taxon>Chloroflexota</taxon>
        <taxon>Ktedonobacteria</taxon>
        <taxon>Thermogemmatisporales</taxon>
        <taxon>Thermogemmatisporaceae</taxon>
        <taxon>Thermogemmatispora</taxon>
    </lineage>
</organism>
<dbReference type="Gene3D" id="1.10.10.10">
    <property type="entry name" value="Winged helix-like DNA-binding domain superfamily/Winged helix DNA-binding domain"/>
    <property type="match status" value="1"/>
</dbReference>
<proteinExistence type="predicted"/>
<dbReference type="SUPFAM" id="SSF46785">
    <property type="entry name" value="Winged helix' DNA-binding domain"/>
    <property type="match status" value="1"/>
</dbReference>
<dbReference type="GO" id="GO:0045892">
    <property type="term" value="P:negative regulation of DNA-templated transcription"/>
    <property type="evidence" value="ECO:0007669"/>
    <property type="project" value="TreeGrafter"/>
</dbReference>
<dbReference type="InterPro" id="IPR036388">
    <property type="entry name" value="WH-like_DNA-bd_sf"/>
</dbReference>
<dbReference type="PANTHER" id="PTHR44846:SF1">
    <property type="entry name" value="MANNOSYL-D-GLYCERATE TRANSPORT_METABOLISM SYSTEM REPRESSOR MNGR-RELATED"/>
    <property type="match status" value="1"/>
</dbReference>
<dbReference type="InterPro" id="IPR036390">
    <property type="entry name" value="WH_DNA-bd_sf"/>
</dbReference>
<evidence type="ECO:0000256" key="3">
    <source>
        <dbReference type="ARBA" id="ARBA00023163"/>
    </source>
</evidence>
<dbReference type="PROSITE" id="PS50949">
    <property type="entry name" value="HTH_GNTR"/>
    <property type="match status" value="1"/>
</dbReference>
<dbReference type="InterPro" id="IPR011663">
    <property type="entry name" value="UTRA"/>
</dbReference>
<dbReference type="InterPro" id="IPR000524">
    <property type="entry name" value="Tscrpt_reg_HTH_GntR"/>
</dbReference>
<dbReference type="AlphaFoldDB" id="A0A455SXI2"/>
<dbReference type="InterPro" id="IPR028978">
    <property type="entry name" value="Chorismate_lyase_/UTRA_dom_sf"/>
</dbReference>
<gene>
    <name evidence="5" type="primary">yvoA_1</name>
    <name evidence="5" type="ORF">KTA_04270</name>
</gene>
<evidence type="ECO:0000259" key="4">
    <source>
        <dbReference type="PROSITE" id="PS50949"/>
    </source>
</evidence>
<evidence type="ECO:0000256" key="2">
    <source>
        <dbReference type="ARBA" id="ARBA00023125"/>
    </source>
</evidence>
<reference evidence="5" key="1">
    <citation type="submission" date="2018-12" db="EMBL/GenBank/DDBJ databases">
        <title>Novel natural products biosynthetic potential of the class Ktedonobacteria.</title>
        <authorList>
            <person name="Zheng Y."/>
            <person name="Saitou A."/>
            <person name="Wang C.M."/>
            <person name="Toyoda A."/>
            <person name="Minakuchi Y."/>
            <person name="Sekiguchi Y."/>
            <person name="Ueda K."/>
            <person name="Takano H."/>
            <person name="Sakai Y."/>
            <person name="Yokota A."/>
            <person name="Yabe S."/>
        </authorList>
    </citation>
    <scope>NUCLEOTIDE SEQUENCE</scope>
    <source>
        <strain evidence="5">A3-2</strain>
    </source>
</reference>
<keyword evidence="2" id="KW-0238">DNA-binding</keyword>
<feature type="domain" description="HTH gntR-type" evidence="4">
    <location>
        <begin position="7"/>
        <end position="74"/>
    </location>
</feature>
<dbReference type="PRINTS" id="PR00035">
    <property type="entry name" value="HTHGNTR"/>
</dbReference>
<sequence length="251" mass="28899">MQEAAEEPLYRRITRILREEIERSRKPGDPIETEQELEKRFNVSRITVRRAVEELVREGLLTRRRGSGTFVAQRRVVEELGTLKSWTEQMRELGLEPHTVDCQILKVVPPSWVARALGLSEEQPELVLRVQRLRYASGEPLALMIDYLPVRYVPDLAEKGLEGESLYETLEKRYGLRLAHVEDTVTAREATHLEANLLGIDPKAPVLYVKRVTYLENGDPVDAANVISRADRYEYRMSGRLPGRRFSPSTY</sequence>
<dbReference type="SMART" id="SM00866">
    <property type="entry name" value="UTRA"/>
    <property type="match status" value="1"/>
</dbReference>
<evidence type="ECO:0000313" key="5">
    <source>
        <dbReference type="EMBL" id="BBH92228.1"/>
    </source>
</evidence>
<name>A0A455SXI2_9CHLR</name>
<dbReference type="Gene3D" id="3.40.1410.10">
    <property type="entry name" value="Chorismate lyase-like"/>
    <property type="match status" value="1"/>
</dbReference>
<dbReference type="Pfam" id="PF07702">
    <property type="entry name" value="UTRA"/>
    <property type="match status" value="1"/>
</dbReference>
<dbReference type="GO" id="GO:0003677">
    <property type="term" value="F:DNA binding"/>
    <property type="evidence" value="ECO:0007669"/>
    <property type="project" value="UniProtKB-KW"/>
</dbReference>
<accession>A0A455SXI2</accession>
<dbReference type="SUPFAM" id="SSF64288">
    <property type="entry name" value="Chorismate lyase-like"/>
    <property type="match status" value="1"/>
</dbReference>
<keyword evidence="3" id="KW-0804">Transcription</keyword>
<keyword evidence="1" id="KW-0805">Transcription regulation</keyword>
<dbReference type="CDD" id="cd07377">
    <property type="entry name" value="WHTH_GntR"/>
    <property type="match status" value="1"/>
</dbReference>
<dbReference type="GO" id="GO:0003700">
    <property type="term" value="F:DNA-binding transcription factor activity"/>
    <property type="evidence" value="ECO:0007669"/>
    <property type="project" value="InterPro"/>
</dbReference>
<evidence type="ECO:0000256" key="1">
    <source>
        <dbReference type="ARBA" id="ARBA00023015"/>
    </source>
</evidence>